<evidence type="ECO:0000313" key="3">
    <source>
        <dbReference type="EMBL" id="ONK66705.1"/>
    </source>
</evidence>
<dbReference type="Gramene" id="ONK66705">
    <property type="protein sequence ID" value="ONK66705"/>
    <property type="gene ID" value="A4U43_C06F11110"/>
</dbReference>
<evidence type="ECO:0000256" key="1">
    <source>
        <dbReference type="PROSITE-ProRule" id="PRU00176"/>
    </source>
</evidence>
<keyword evidence="4" id="KW-1185">Reference proteome</keyword>
<gene>
    <name evidence="3" type="ORF">A4U43_C06F11110</name>
</gene>
<dbReference type="OMA" id="TITHAQD"/>
<dbReference type="OrthoDB" id="7763451at2759"/>
<dbReference type="EMBL" id="CM007386">
    <property type="protein sequence ID" value="ONK66705.1"/>
    <property type="molecule type" value="Genomic_DNA"/>
</dbReference>
<dbReference type="SUPFAM" id="SSF54928">
    <property type="entry name" value="RNA-binding domain, RBD"/>
    <property type="match status" value="1"/>
</dbReference>
<evidence type="ECO:0000259" key="2">
    <source>
        <dbReference type="PROSITE" id="PS50102"/>
    </source>
</evidence>
<name>A0A5P1EL28_ASPOF</name>
<dbReference type="InterPro" id="IPR012677">
    <property type="entry name" value="Nucleotide-bd_a/b_plait_sf"/>
</dbReference>
<reference evidence="4" key="1">
    <citation type="journal article" date="2017" name="Nat. Commun.">
        <title>The asparagus genome sheds light on the origin and evolution of a young Y chromosome.</title>
        <authorList>
            <person name="Harkess A."/>
            <person name="Zhou J."/>
            <person name="Xu C."/>
            <person name="Bowers J.E."/>
            <person name="Van der Hulst R."/>
            <person name="Ayyampalayam S."/>
            <person name="Mercati F."/>
            <person name="Riccardi P."/>
            <person name="McKain M.R."/>
            <person name="Kakrana A."/>
            <person name="Tang H."/>
            <person name="Ray J."/>
            <person name="Groenendijk J."/>
            <person name="Arikit S."/>
            <person name="Mathioni S.M."/>
            <person name="Nakano M."/>
            <person name="Shan H."/>
            <person name="Telgmann-Rauber A."/>
            <person name="Kanno A."/>
            <person name="Yue Z."/>
            <person name="Chen H."/>
            <person name="Li W."/>
            <person name="Chen Y."/>
            <person name="Xu X."/>
            <person name="Zhang Y."/>
            <person name="Luo S."/>
            <person name="Chen H."/>
            <person name="Gao J."/>
            <person name="Mao Z."/>
            <person name="Pires J.C."/>
            <person name="Luo M."/>
            <person name="Kudrna D."/>
            <person name="Wing R.A."/>
            <person name="Meyers B.C."/>
            <person name="Yi K."/>
            <person name="Kong H."/>
            <person name="Lavrijsen P."/>
            <person name="Sunseri F."/>
            <person name="Falavigna A."/>
            <person name="Ye Y."/>
            <person name="Leebens-Mack J.H."/>
            <person name="Chen G."/>
        </authorList>
    </citation>
    <scope>NUCLEOTIDE SEQUENCE [LARGE SCALE GENOMIC DNA]</scope>
    <source>
        <strain evidence="4">cv. DH0086</strain>
    </source>
</reference>
<dbReference type="PANTHER" id="PTHR32343:SF29">
    <property type="entry name" value="RNA-BINDING (RRM_RBD_RNP MOTIFS) FAMILY PROTEIN"/>
    <property type="match status" value="1"/>
</dbReference>
<organism evidence="3 4">
    <name type="scientific">Asparagus officinalis</name>
    <name type="common">Garden asparagus</name>
    <dbReference type="NCBI Taxonomy" id="4686"/>
    <lineage>
        <taxon>Eukaryota</taxon>
        <taxon>Viridiplantae</taxon>
        <taxon>Streptophyta</taxon>
        <taxon>Embryophyta</taxon>
        <taxon>Tracheophyta</taxon>
        <taxon>Spermatophyta</taxon>
        <taxon>Magnoliopsida</taxon>
        <taxon>Liliopsida</taxon>
        <taxon>Asparagales</taxon>
        <taxon>Asparagaceae</taxon>
        <taxon>Asparagoideae</taxon>
        <taxon>Asparagus</taxon>
    </lineage>
</organism>
<sequence length="278" mass="29899">MSVKTVKVSNVSLSASKQDIREFFSFSGEIVYVEMQSESENSQVAYVTFKDLQGAETAALLTGATIVDLPVVVMIEENYQLPPGACSTEPSASDSAVKKAEDMMSSMLAKGFVLGKDALMRAKSFDEHHNLTSNAAATVANLDRRIGLSEKITIGTTVVNEKIKEVDEKFQVSQITRSAFAAAEQKASSASSAIMTNPYVSSGASWVSSAFTRFAKAAGDVGSMTKEKVEKAEEEKKEIISKQRTGMVNEYAQLHLDDDGEPATVPVVAVDEKNVGRC</sequence>
<dbReference type="InterPro" id="IPR000504">
    <property type="entry name" value="RRM_dom"/>
</dbReference>
<keyword evidence="1" id="KW-0694">RNA-binding</keyword>
<proteinExistence type="predicted"/>
<dbReference type="PANTHER" id="PTHR32343">
    <property type="entry name" value="SERINE/ARGININE-RICH SPLICING FACTOR"/>
    <property type="match status" value="1"/>
</dbReference>
<dbReference type="Proteomes" id="UP000243459">
    <property type="component" value="Chromosome 6"/>
</dbReference>
<dbReference type="Gene3D" id="3.30.70.330">
    <property type="match status" value="1"/>
</dbReference>
<feature type="domain" description="RRM" evidence="2">
    <location>
        <begin position="4"/>
        <end position="78"/>
    </location>
</feature>
<dbReference type="PROSITE" id="PS50102">
    <property type="entry name" value="RRM"/>
    <property type="match status" value="1"/>
</dbReference>
<evidence type="ECO:0000313" key="4">
    <source>
        <dbReference type="Proteomes" id="UP000243459"/>
    </source>
</evidence>
<dbReference type="Pfam" id="PF00076">
    <property type="entry name" value="RRM_1"/>
    <property type="match status" value="1"/>
</dbReference>
<dbReference type="InterPro" id="IPR035979">
    <property type="entry name" value="RBD_domain_sf"/>
</dbReference>
<protein>
    <recommendedName>
        <fullName evidence="2">RRM domain-containing protein</fullName>
    </recommendedName>
</protein>
<dbReference type="AlphaFoldDB" id="A0A5P1EL28"/>
<dbReference type="SMART" id="SM00360">
    <property type="entry name" value="RRM"/>
    <property type="match status" value="1"/>
</dbReference>
<dbReference type="GO" id="GO:0003723">
    <property type="term" value="F:RNA binding"/>
    <property type="evidence" value="ECO:0007669"/>
    <property type="project" value="UniProtKB-UniRule"/>
</dbReference>
<accession>A0A5P1EL28</accession>